<sequence>MKYKILVFTLILSSFSFSQKQENIFLQWKIAKNDTLKYQTTMHAIKAENKIIEKKDSSSIFHEFGKFQDALFQINSNIKYQTNLHLNKKNENLIDIEMFMLNNESNQYLEKLMNEANLENQKKDKKKRKKVKTENNDIENLNFDNVFKNLIDSNNNVVLRGRISKTGEIISTYYKNSQKNLISILFSLPNKEVEIGEKWKLNLNLIEMDQNFVADSTSNQNTVYIEKIIHQNNDQIAVIKYDINEYVLGDFNTPMAEMFGMKNNEKIYMKTSFIATGYFSLLKGKWINYEGEMEIDSNFSMLGGKSKTEFKLIE</sequence>
<dbReference type="Proteomes" id="UP001170959">
    <property type="component" value="Unassembled WGS sequence"/>
</dbReference>
<dbReference type="EMBL" id="JACAGJ010000009">
    <property type="protein sequence ID" value="MDM1073909.1"/>
    <property type="molecule type" value="Genomic_DNA"/>
</dbReference>
<proteinExistence type="predicted"/>
<organism evidence="1 2">
    <name type="scientific">Empedobacter brevis</name>
    <dbReference type="NCBI Taxonomy" id="247"/>
    <lineage>
        <taxon>Bacteria</taxon>
        <taxon>Pseudomonadati</taxon>
        <taxon>Bacteroidota</taxon>
        <taxon>Flavobacteriia</taxon>
        <taxon>Flavobacteriales</taxon>
        <taxon>Weeksellaceae</taxon>
        <taxon>Empedobacter</taxon>
    </lineage>
</organism>
<gene>
    <name evidence="1" type="ORF">HX001_15590</name>
</gene>
<accession>A0AAJ1V8X6</accession>
<dbReference type="RefSeq" id="WP_159155440.1">
    <property type="nucleotide sequence ID" value="NZ_CP013210.1"/>
</dbReference>
<comment type="caution">
    <text evidence="1">The sequence shown here is derived from an EMBL/GenBank/DDBJ whole genome shotgun (WGS) entry which is preliminary data.</text>
</comment>
<name>A0AAJ1V8X6_9FLAO</name>
<reference evidence="1" key="1">
    <citation type="submission" date="2020-06" db="EMBL/GenBank/DDBJ databases">
        <authorList>
            <person name="Dong N."/>
        </authorList>
    </citation>
    <scope>NUCLEOTIDE SEQUENCE</scope>
    <source>
        <strain evidence="1">R655-4</strain>
    </source>
</reference>
<reference evidence="1" key="2">
    <citation type="journal article" date="2022" name="Sci. Total Environ.">
        <title>Prevalence, transmission, and molecular epidemiology of tet(X)-positive bacteria among humans, animals, and environmental niches in China: An epidemiological, and genomic-based study.</title>
        <authorList>
            <person name="Dong N."/>
            <person name="Zeng Y."/>
            <person name="Cai C."/>
            <person name="Sun C."/>
            <person name="Lu J."/>
            <person name="Liu C."/>
            <person name="Zhou H."/>
            <person name="Sun Q."/>
            <person name="Shu L."/>
            <person name="Wang H."/>
            <person name="Wang Y."/>
            <person name="Wang S."/>
            <person name="Wu C."/>
            <person name="Chan E.W."/>
            <person name="Chen G."/>
            <person name="Shen Z."/>
            <person name="Chen S."/>
            <person name="Zhang R."/>
        </authorList>
    </citation>
    <scope>NUCLEOTIDE SEQUENCE</scope>
    <source>
        <strain evidence="1">R655-4</strain>
    </source>
</reference>
<evidence type="ECO:0000313" key="1">
    <source>
        <dbReference type="EMBL" id="MDM1073909.1"/>
    </source>
</evidence>
<protein>
    <submittedName>
        <fullName evidence="1">Uncharacterized protein</fullName>
    </submittedName>
</protein>
<dbReference type="AlphaFoldDB" id="A0AAJ1V8X6"/>
<evidence type="ECO:0000313" key="2">
    <source>
        <dbReference type="Proteomes" id="UP001170959"/>
    </source>
</evidence>